<dbReference type="OrthoDB" id="10581521at2759"/>
<sequence>MSSSTEATARLAMEAQISLSAFRAPPLGICSSHVSYSDGDFPAEWSSGAWDSLWLGVSSEMSHVAYAQEVSTVGVWSLARSSSTELETVLRRVLPLVLRGGTWASLNGAPLGHLECLSLGSSCVECNIPALDGVFVQVMTFVLSFNVVAFQPDLYIVFGSVELGYSLTLGSRFNCLRISLGSCHEASSDFAGFVLRIGVVDLCWVRVESFGSKRRRGIRVRTLKHRRKSRVRA</sequence>
<evidence type="ECO:0000313" key="1">
    <source>
        <dbReference type="EMBL" id="KAG2324951.1"/>
    </source>
</evidence>
<proteinExistence type="predicted"/>
<protein>
    <submittedName>
        <fullName evidence="1">Uncharacterized protein</fullName>
    </submittedName>
</protein>
<evidence type="ECO:0000313" key="2">
    <source>
        <dbReference type="Proteomes" id="UP000886595"/>
    </source>
</evidence>
<name>A0A8X7W7J4_BRACI</name>
<dbReference type="Proteomes" id="UP000886595">
    <property type="component" value="Unassembled WGS sequence"/>
</dbReference>
<keyword evidence="2" id="KW-1185">Reference proteome</keyword>
<organism evidence="1 2">
    <name type="scientific">Brassica carinata</name>
    <name type="common">Ethiopian mustard</name>
    <name type="synonym">Abyssinian cabbage</name>
    <dbReference type="NCBI Taxonomy" id="52824"/>
    <lineage>
        <taxon>Eukaryota</taxon>
        <taxon>Viridiplantae</taxon>
        <taxon>Streptophyta</taxon>
        <taxon>Embryophyta</taxon>
        <taxon>Tracheophyta</taxon>
        <taxon>Spermatophyta</taxon>
        <taxon>Magnoliopsida</taxon>
        <taxon>eudicotyledons</taxon>
        <taxon>Gunneridae</taxon>
        <taxon>Pentapetalae</taxon>
        <taxon>rosids</taxon>
        <taxon>malvids</taxon>
        <taxon>Brassicales</taxon>
        <taxon>Brassicaceae</taxon>
        <taxon>Brassiceae</taxon>
        <taxon>Brassica</taxon>
    </lineage>
</organism>
<reference evidence="1 2" key="1">
    <citation type="submission" date="2020-02" db="EMBL/GenBank/DDBJ databases">
        <authorList>
            <person name="Ma Q."/>
            <person name="Huang Y."/>
            <person name="Song X."/>
            <person name="Pei D."/>
        </authorList>
    </citation>
    <scope>NUCLEOTIDE SEQUENCE [LARGE SCALE GENOMIC DNA]</scope>
    <source>
        <strain evidence="1">Sxm20200214</strain>
        <tissue evidence="1">Leaf</tissue>
    </source>
</reference>
<accession>A0A8X7W7J4</accession>
<dbReference type="EMBL" id="JAAMPC010000002">
    <property type="protein sequence ID" value="KAG2324951.1"/>
    <property type="molecule type" value="Genomic_DNA"/>
</dbReference>
<dbReference type="AlphaFoldDB" id="A0A8X7W7J4"/>
<comment type="caution">
    <text evidence="1">The sequence shown here is derived from an EMBL/GenBank/DDBJ whole genome shotgun (WGS) entry which is preliminary data.</text>
</comment>
<gene>
    <name evidence="1" type="ORF">Bca52824_007679</name>
</gene>